<gene>
    <name evidence="2" type="ORF">EOE67_03990</name>
</gene>
<sequence length="287" mass="32704">MRRCLALFLTWMVGGALLPLCAQPLIIKYPAVATMSDFRSEYPIALLQLAFDKAGVKAELQPSAEPMSKSRALHLLNANGGIDVVWTMTSSDRELQYLPIRIPIYRGLGSYRLLLIKAADQQKFSQLADKKALQQLRFAQVHDWVDTEILRASRFSILAVSKYENLFQMLLKDRVDAIPRGVLEIEAERQTWRQQGLVIETDWLIHYPGAVYFFVKQDNLALAATIESGLRKALADGSFLALFQQFFQKHLTQMALERRTVIELPNPFLPPLTPIDDASLWHKLEHQ</sequence>
<proteinExistence type="inferred from homology"/>
<dbReference type="PANTHER" id="PTHR35936:SF6">
    <property type="entry name" value="AMINO ACID ABC TRANSPORTER SUBSTRATE-BINDING PAAT FAMILY PROTEIN"/>
    <property type="match status" value="1"/>
</dbReference>
<accession>A0A437R1W8</accession>
<dbReference type="SUPFAM" id="SSF53850">
    <property type="entry name" value="Periplasmic binding protein-like II"/>
    <property type="match status" value="1"/>
</dbReference>
<evidence type="ECO:0000256" key="1">
    <source>
        <dbReference type="ARBA" id="ARBA00010333"/>
    </source>
</evidence>
<dbReference type="AlphaFoldDB" id="A0A437R1W8"/>
<dbReference type="OrthoDB" id="547680at2"/>
<comment type="similarity">
    <text evidence="1">Belongs to the bacterial solute-binding protein 3 family.</text>
</comment>
<evidence type="ECO:0000313" key="2">
    <source>
        <dbReference type="EMBL" id="RVU40750.1"/>
    </source>
</evidence>
<protein>
    <submittedName>
        <fullName evidence="2">Transporter substrate-binding domain-containing protein</fullName>
    </submittedName>
</protein>
<dbReference type="EMBL" id="SACS01000003">
    <property type="protein sequence ID" value="RVU40750.1"/>
    <property type="molecule type" value="Genomic_DNA"/>
</dbReference>
<dbReference type="Proteomes" id="UP000283077">
    <property type="component" value="Unassembled WGS sequence"/>
</dbReference>
<dbReference type="Gene3D" id="3.40.190.10">
    <property type="entry name" value="Periplasmic binding protein-like II"/>
    <property type="match status" value="2"/>
</dbReference>
<organism evidence="2 3">
    <name type="scientific">Rheinheimera riviphila</name>
    <dbReference type="NCBI Taxonomy" id="1834037"/>
    <lineage>
        <taxon>Bacteria</taxon>
        <taxon>Pseudomonadati</taxon>
        <taxon>Pseudomonadota</taxon>
        <taxon>Gammaproteobacteria</taxon>
        <taxon>Chromatiales</taxon>
        <taxon>Chromatiaceae</taxon>
        <taxon>Rheinheimera</taxon>
    </lineage>
</organism>
<reference evidence="2 3" key="1">
    <citation type="submission" date="2019-01" db="EMBL/GenBank/DDBJ databases">
        <authorList>
            <person name="Chen W.-M."/>
        </authorList>
    </citation>
    <scope>NUCLEOTIDE SEQUENCE [LARGE SCALE GENOMIC DNA]</scope>
    <source>
        <strain evidence="2 3">KYPC3</strain>
    </source>
</reference>
<evidence type="ECO:0000313" key="3">
    <source>
        <dbReference type="Proteomes" id="UP000283077"/>
    </source>
</evidence>
<dbReference type="RefSeq" id="WP_127697764.1">
    <property type="nucleotide sequence ID" value="NZ_SACS01000003.1"/>
</dbReference>
<comment type="caution">
    <text evidence="2">The sequence shown here is derived from an EMBL/GenBank/DDBJ whole genome shotgun (WGS) entry which is preliminary data.</text>
</comment>
<keyword evidence="3" id="KW-1185">Reference proteome</keyword>
<dbReference type="PANTHER" id="PTHR35936">
    <property type="entry name" value="MEMBRANE-BOUND LYTIC MUREIN TRANSGLYCOSYLASE F"/>
    <property type="match status" value="1"/>
</dbReference>
<name>A0A437R1W8_9GAMM</name>